<comment type="subcellular location">
    <subcellularLocation>
        <location evidence="1">Nucleus</location>
    </subcellularLocation>
</comment>
<keyword evidence="7" id="KW-0175">Coiled coil</keyword>
<dbReference type="CDD" id="cd14810">
    <property type="entry name" value="bZIP_u1"/>
    <property type="match status" value="1"/>
</dbReference>
<evidence type="ECO:0000256" key="8">
    <source>
        <dbReference type="SAM" id="MobiDB-lite"/>
    </source>
</evidence>
<feature type="compositionally biased region" description="Polar residues" evidence="8">
    <location>
        <begin position="428"/>
        <end position="440"/>
    </location>
</feature>
<feature type="coiled-coil region" evidence="7">
    <location>
        <begin position="249"/>
        <end position="276"/>
    </location>
</feature>
<gene>
    <name evidence="10" type="ORF">EDB92DRAFT_2067973</name>
</gene>
<dbReference type="PANTHER" id="PTHR47416:SF8">
    <property type="entry name" value="BASIC-LEUCINE ZIPPER TRANSCRIPTION FACTOR E-RELATED"/>
    <property type="match status" value="1"/>
</dbReference>
<keyword evidence="3" id="KW-0805">Transcription regulation</keyword>
<feature type="domain" description="BZIP" evidence="9">
    <location>
        <begin position="210"/>
        <end position="273"/>
    </location>
</feature>
<name>A0AAD4LEU8_9AGAM</name>
<dbReference type="GO" id="GO:0003677">
    <property type="term" value="F:DNA binding"/>
    <property type="evidence" value="ECO:0007669"/>
    <property type="project" value="UniProtKB-KW"/>
</dbReference>
<evidence type="ECO:0000256" key="1">
    <source>
        <dbReference type="ARBA" id="ARBA00004123"/>
    </source>
</evidence>
<evidence type="ECO:0000256" key="4">
    <source>
        <dbReference type="ARBA" id="ARBA00023125"/>
    </source>
</evidence>
<dbReference type="InterPro" id="IPR046347">
    <property type="entry name" value="bZIP_sf"/>
</dbReference>
<keyword evidence="11" id="KW-1185">Reference proteome</keyword>
<dbReference type="EMBL" id="JAKELL010000039">
    <property type="protein sequence ID" value="KAH8989056.1"/>
    <property type="molecule type" value="Genomic_DNA"/>
</dbReference>
<evidence type="ECO:0000259" key="9">
    <source>
        <dbReference type="PROSITE" id="PS50217"/>
    </source>
</evidence>
<protein>
    <recommendedName>
        <fullName evidence="9">BZIP domain-containing protein</fullName>
    </recommendedName>
</protein>
<accession>A0AAD4LEU8</accession>
<feature type="region of interest" description="Disordered" evidence="8">
    <location>
        <begin position="32"/>
        <end position="54"/>
    </location>
</feature>
<evidence type="ECO:0000256" key="6">
    <source>
        <dbReference type="ARBA" id="ARBA00023242"/>
    </source>
</evidence>
<dbReference type="GO" id="GO:0003700">
    <property type="term" value="F:DNA-binding transcription factor activity"/>
    <property type="evidence" value="ECO:0007669"/>
    <property type="project" value="InterPro"/>
</dbReference>
<proteinExistence type="inferred from homology"/>
<feature type="compositionally biased region" description="Polar residues" evidence="8">
    <location>
        <begin position="32"/>
        <end position="49"/>
    </location>
</feature>
<evidence type="ECO:0000313" key="10">
    <source>
        <dbReference type="EMBL" id="KAH8989056.1"/>
    </source>
</evidence>
<dbReference type="Pfam" id="PF00170">
    <property type="entry name" value="bZIP_1"/>
    <property type="match status" value="1"/>
</dbReference>
<dbReference type="SMART" id="SM00338">
    <property type="entry name" value="BRLZ"/>
    <property type="match status" value="1"/>
</dbReference>
<comment type="caution">
    <text evidence="10">The sequence shown here is derived from an EMBL/GenBank/DDBJ whole genome shotgun (WGS) entry which is preliminary data.</text>
</comment>
<organism evidence="10 11">
    <name type="scientific">Lactarius akahatsu</name>
    <dbReference type="NCBI Taxonomy" id="416441"/>
    <lineage>
        <taxon>Eukaryota</taxon>
        <taxon>Fungi</taxon>
        <taxon>Dikarya</taxon>
        <taxon>Basidiomycota</taxon>
        <taxon>Agaricomycotina</taxon>
        <taxon>Agaricomycetes</taxon>
        <taxon>Russulales</taxon>
        <taxon>Russulaceae</taxon>
        <taxon>Lactarius</taxon>
    </lineage>
</organism>
<dbReference type="PROSITE" id="PS50217">
    <property type="entry name" value="BZIP"/>
    <property type="match status" value="1"/>
</dbReference>
<dbReference type="Gene3D" id="1.20.5.170">
    <property type="match status" value="1"/>
</dbReference>
<feature type="region of interest" description="Disordered" evidence="8">
    <location>
        <begin position="139"/>
        <end position="219"/>
    </location>
</feature>
<dbReference type="GO" id="GO:0005634">
    <property type="term" value="C:nucleus"/>
    <property type="evidence" value="ECO:0007669"/>
    <property type="project" value="UniProtKB-SubCell"/>
</dbReference>
<dbReference type="PROSITE" id="PS00036">
    <property type="entry name" value="BZIP_BASIC"/>
    <property type="match status" value="1"/>
</dbReference>
<keyword evidence="5" id="KW-0804">Transcription</keyword>
<evidence type="ECO:0000256" key="5">
    <source>
        <dbReference type="ARBA" id="ARBA00023163"/>
    </source>
</evidence>
<dbReference type="InterPro" id="IPR004827">
    <property type="entry name" value="bZIP"/>
</dbReference>
<feature type="compositionally biased region" description="Low complexity" evidence="8">
    <location>
        <begin position="453"/>
        <end position="464"/>
    </location>
</feature>
<reference evidence="10" key="1">
    <citation type="submission" date="2022-01" db="EMBL/GenBank/DDBJ databases">
        <title>Comparative genomics reveals a dynamic genome evolution in the ectomycorrhizal milk-cap (Lactarius) mushrooms.</title>
        <authorList>
            <consortium name="DOE Joint Genome Institute"/>
            <person name="Lebreton A."/>
            <person name="Tang N."/>
            <person name="Kuo A."/>
            <person name="LaButti K."/>
            <person name="Drula E."/>
            <person name="Barry K."/>
            <person name="Clum A."/>
            <person name="Lipzen A."/>
            <person name="Mousain D."/>
            <person name="Ng V."/>
            <person name="Wang R."/>
            <person name="Wang X."/>
            <person name="Dai Y."/>
            <person name="Henrissat B."/>
            <person name="Grigoriev I.V."/>
            <person name="Guerin-Laguette A."/>
            <person name="Yu F."/>
            <person name="Martin F.M."/>
        </authorList>
    </citation>
    <scope>NUCLEOTIDE SEQUENCE</scope>
    <source>
        <strain evidence="10">QP</strain>
    </source>
</reference>
<feature type="compositionally biased region" description="Basic and acidic residues" evidence="8">
    <location>
        <begin position="199"/>
        <end position="217"/>
    </location>
</feature>
<evidence type="ECO:0000256" key="7">
    <source>
        <dbReference type="SAM" id="Coils"/>
    </source>
</evidence>
<evidence type="ECO:0000256" key="2">
    <source>
        <dbReference type="ARBA" id="ARBA00007163"/>
    </source>
</evidence>
<dbReference type="PANTHER" id="PTHR47416">
    <property type="entry name" value="BASIC-LEUCINE ZIPPER TRANSCRIPTION FACTOR F-RELATED"/>
    <property type="match status" value="1"/>
</dbReference>
<feature type="region of interest" description="Disordered" evidence="8">
    <location>
        <begin position="428"/>
        <end position="477"/>
    </location>
</feature>
<dbReference type="AlphaFoldDB" id="A0AAD4LEU8"/>
<comment type="similarity">
    <text evidence="2">Belongs to the bZIP family.</text>
</comment>
<sequence>MLVDNVLHHPSPPLIPSDLSDFVNLDLFTSQGSATSDSRDPSPSVSTPLFSPLPVISEPNPSDWFNFSLDDDLVKPDPPVPPPVTAVPWDFLSFPNDGTDSGSTNASGDLPSTFAIDPQLMSSPVPAKPPQDFDEMKDKVEERHEEEDEEEVIVTSPTIKVGGKGKSRKGTVQSGGVQKKVTISAVVRDSDDPREDGDDWRPSPEEYKKMSSKEKRQLRNKISARNFRVRRKEYITTLEGDIAERDRLIDAIRSELGSSQSENAALRQEISTLKKALLASADRAESPVLPPPGPIPALPPAVRVSALVTPNTQKDLPSSPRLAASPSNAFWGGSTAFGGITPVHTTLIPENVIHPLASVKSLAGAPAHSPKPHENNDPSLNSGNASLFAKLSKVGPFDTFAEANPFTTKTFDAYWMQLWSRFAQIQSQQQPPSVNGSTTGLRPHHITPNRIPSSSSSSISALLSGKHTPAYPTPPTSLPLGSAHASFPETFTPHQALLATMVSQTLLQQLGSAFWQAFARDSTGETIPSIYAPTLDADKIRRILEGKAVVKIVDIEPEEMVGATPAHSPVPTLPSVLETRECTKDSALASALEDSMRALSLGKK</sequence>
<dbReference type="SUPFAM" id="SSF57959">
    <property type="entry name" value="Leucine zipper domain"/>
    <property type="match status" value="1"/>
</dbReference>
<keyword evidence="6" id="KW-0539">Nucleus</keyword>
<evidence type="ECO:0000313" key="11">
    <source>
        <dbReference type="Proteomes" id="UP001201163"/>
    </source>
</evidence>
<evidence type="ECO:0000256" key="3">
    <source>
        <dbReference type="ARBA" id="ARBA00023015"/>
    </source>
</evidence>
<dbReference type="Proteomes" id="UP001201163">
    <property type="component" value="Unassembled WGS sequence"/>
</dbReference>
<keyword evidence="4" id="KW-0238">DNA-binding</keyword>